<dbReference type="GO" id="GO:0035539">
    <property type="term" value="F:8-oxo-7,8-dihydrodeoxyguanosine triphosphate pyrophosphatase activity"/>
    <property type="evidence" value="ECO:0007669"/>
    <property type="project" value="TreeGrafter"/>
</dbReference>
<protein>
    <recommendedName>
        <fullName evidence="3">Nudix hydrolase domain-containing protein</fullName>
    </recommendedName>
</protein>
<dbReference type="GO" id="GO:0006203">
    <property type="term" value="P:dGTP catabolic process"/>
    <property type="evidence" value="ECO:0007669"/>
    <property type="project" value="TreeGrafter"/>
</dbReference>
<dbReference type="CDD" id="cd04678">
    <property type="entry name" value="NUDIX_MTH2_Nudt15"/>
    <property type="match status" value="1"/>
</dbReference>
<proteinExistence type="inferred from homology"/>
<dbReference type="FunFam" id="3.90.79.10:FF:000060">
    <property type="entry name" value="Nudix hydrolase 1"/>
    <property type="match status" value="1"/>
</dbReference>
<dbReference type="PANTHER" id="PTHR16099:SF5">
    <property type="entry name" value="NUCLEOTIDE TRIPHOSPHATE DIPHOSPHATASE NUDT15"/>
    <property type="match status" value="1"/>
</dbReference>
<dbReference type="STRING" id="1450537.A0A395HSY3"/>
<dbReference type="InterPro" id="IPR000086">
    <property type="entry name" value="NUDIX_hydrolase_dom"/>
</dbReference>
<dbReference type="InterPro" id="IPR020476">
    <property type="entry name" value="Nudix_hydrolase"/>
</dbReference>
<dbReference type="Pfam" id="PF00293">
    <property type="entry name" value="NUDIX"/>
    <property type="match status" value="1"/>
</dbReference>
<dbReference type="SUPFAM" id="SSF55811">
    <property type="entry name" value="Nudix"/>
    <property type="match status" value="1"/>
</dbReference>
<evidence type="ECO:0000259" key="3">
    <source>
        <dbReference type="PROSITE" id="PS51462"/>
    </source>
</evidence>
<dbReference type="AlphaFoldDB" id="A0A395HSY3"/>
<dbReference type="GO" id="GO:0005829">
    <property type="term" value="C:cytosol"/>
    <property type="evidence" value="ECO:0007669"/>
    <property type="project" value="TreeGrafter"/>
</dbReference>
<accession>A0A395HSY3</accession>
<dbReference type="InterPro" id="IPR015797">
    <property type="entry name" value="NUDIX_hydrolase-like_dom_sf"/>
</dbReference>
<dbReference type="OrthoDB" id="447842at2759"/>
<dbReference type="PRINTS" id="PR00502">
    <property type="entry name" value="NUDIXFAMILY"/>
</dbReference>
<dbReference type="PROSITE" id="PS00893">
    <property type="entry name" value="NUDIX_BOX"/>
    <property type="match status" value="1"/>
</dbReference>
<gene>
    <name evidence="4" type="ORF">BO97DRAFT_406948</name>
</gene>
<evidence type="ECO:0000313" key="4">
    <source>
        <dbReference type="EMBL" id="RAL10465.1"/>
    </source>
</evidence>
<dbReference type="RefSeq" id="XP_025549619.1">
    <property type="nucleotide sequence ID" value="XM_025695537.1"/>
</dbReference>
<comment type="similarity">
    <text evidence="2">Belongs to the Nudix hydrolase family.</text>
</comment>
<organism evidence="4 5">
    <name type="scientific">Aspergillus homomorphus (strain CBS 101889)</name>
    <dbReference type="NCBI Taxonomy" id="1450537"/>
    <lineage>
        <taxon>Eukaryota</taxon>
        <taxon>Fungi</taxon>
        <taxon>Dikarya</taxon>
        <taxon>Ascomycota</taxon>
        <taxon>Pezizomycotina</taxon>
        <taxon>Eurotiomycetes</taxon>
        <taxon>Eurotiomycetidae</taxon>
        <taxon>Eurotiales</taxon>
        <taxon>Aspergillaceae</taxon>
        <taxon>Aspergillus</taxon>
        <taxon>Aspergillus subgen. Circumdati</taxon>
    </lineage>
</organism>
<dbReference type="VEuPathDB" id="FungiDB:BO97DRAFT_406948"/>
<keyword evidence="1 2" id="KW-0378">Hydrolase</keyword>
<dbReference type="Proteomes" id="UP000248961">
    <property type="component" value="Unassembled WGS sequence"/>
</dbReference>
<reference evidence="4 5" key="1">
    <citation type="submission" date="2018-02" db="EMBL/GenBank/DDBJ databases">
        <title>The genomes of Aspergillus section Nigri reveals drivers in fungal speciation.</title>
        <authorList>
            <consortium name="DOE Joint Genome Institute"/>
            <person name="Vesth T.C."/>
            <person name="Nybo J."/>
            <person name="Theobald S."/>
            <person name="Brandl J."/>
            <person name="Frisvad J.C."/>
            <person name="Nielsen K.F."/>
            <person name="Lyhne E.K."/>
            <person name="Kogle M.E."/>
            <person name="Kuo A."/>
            <person name="Riley R."/>
            <person name="Clum A."/>
            <person name="Nolan M."/>
            <person name="Lipzen A."/>
            <person name="Salamov A."/>
            <person name="Henrissat B."/>
            <person name="Wiebenga A."/>
            <person name="De vries R.P."/>
            <person name="Grigoriev I.V."/>
            <person name="Mortensen U.H."/>
            <person name="Andersen M.R."/>
            <person name="Baker S.E."/>
        </authorList>
    </citation>
    <scope>NUCLEOTIDE SEQUENCE [LARGE SCALE GENOMIC DNA]</scope>
    <source>
        <strain evidence="4 5">CBS 101889</strain>
    </source>
</reference>
<dbReference type="InterPro" id="IPR020084">
    <property type="entry name" value="NUDIX_hydrolase_CS"/>
</dbReference>
<dbReference type="GeneID" id="37199826"/>
<dbReference type="PANTHER" id="PTHR16099">
    <property type="entry name" value="8-OXO-DGTP DIPHOSPHATES NUDT15"/>
    <property type="match status" value="1"/>
</dbReference>
<dbReference type="EMBL" id="KZ824295">
    <property type="protein sequence ID" value="RAL10465.1"/>
    <property type="molecule type" value="Genomic_DNA"/>
</dbReference>
<evidence type="ECO:0000256" key="1">
    <source>
        <dbReference type="ARBA" id="ARBA00022801"/>
    </source>
</evidence>
<dbReference type="Gene3D" id="3.90.79.10">
    <property type="entry name" value="Nucleoside Triphosphate Pyrophosphohydrolase"/>
    <property type="match status" value="1"/>
</dbReference>
<dbReference type="PROSITE" id="PS51462">
    <property type="entry name" value="NUDIX"/>
    <property type="match status" value="1"/>
</dbReference>
<evidence type="ECO:0000256" key="2">
    <source>
        <dbReference type="RuleBase" id="RU003476"/>
    </source>
</evidence>
<feature type="domain" description="Nudix hydrolase" evidence="3">
    <location>
        <begin position="18"/>
        <end position="174"/>
    </location>
</feature>
<sequence>MSTPTPNPATTTTTITSPPRVGIAVLIFNANNKILLGQRKGSHGAGTWALPGGHLEPGETWEACAEREVREETGLAVQNVCYMTTTNDLMTGENKHYVTIVMAGTLQRAAAAAAAGGTTPPDHDHDVPPPILEPEKCSEWRWVGWHVVRDWYISQAFKEGVPSSPYVVVENWLFRPLFNLIAQRDYRDDPRRKYDEIIRGRMPRY</sequence>
<keyword evidence="5" id="KW-1185">Reference proteome</keyword>
<evidence type="ECO:0000313" key="5">
    <source>
        <dbReference type="Proteomes" id="UP000248961"/>
    </source>
</evidence>
<name>A0A395HSY3_ASPHC</name>